<protein>
    <submittedName>
        <fullName evidence="1">Uncharacterized protein</fullName>
    </submittedName>
</protein>
<dbReference type="EMBL" id="JXTB01000263">
    <property type="protein sequence ID" value="PON49337.1"/>
    <property type="molecule type" value="Genomic_DNA"/>
</dbReference>
<evidence type="ECO:0000313" key="1">
    <source>
        <dbReference type="EMBL" id="PON49337.1"/>
    </source>
</evidence>
<comment type="caution">
    <text evidence="1">The sequence shown here is derived from an EMBL/GenBank/DDBJ whole genome shotgun (WGS) entry which is preliminary data.</text>
</comment>
<keyword evidence="2" id="KW-1185">Reference proteome</keyword>
<evidence type="ECO:0000313" key="2">
    <source>
        <dbReference type="Proteomes" id="UP000237105"/>
    </source>
</evidence>
<dbReference type="AlphaFoldDB" id="A0A2P5BKL1"/>
<gene>
    <name evidence="1" type="ORF">PanWU01x14_231090</name>
</gene>
<sequence>MGSQSKKDRKLKAFFHLNILQYPYLLSSQSKVEVQMSKFGHSYKDSKIIFRRSKRETNSEINNDYDTNLSCSSNILESFGREKNLLTNFLGIHKRIGMSLKIK</sequence>
<proteinExistence type="predicted"/>
<organism evidence="1 2">
    <name type="scientific">Parasponia andersonii</name>
    <name type="common">Sponia andersonii</name>
    <dbReference type="NCBI Taxonomy" id="3476"/>
    <lineage>
        <taxon>Eukaryota</taxon>
        <taxon>Viridiplantae</taxon>
        <taxon>Streptophyta</taxon>
        <taxon>Embryophyta</taxon>
        <taxon>Tracheophyta</taxon>
        <taxon>Spermatophyta</taxon>
        <taxon>Magnoliopsida</taxon>
        <taxon>eudicotyledons</taxon>
        <taxon>Gunneridae</taxon>
        <taxon>Pentapetalae</taxon>
        <taxon>rosids</taxon>
        <taxon>fabids</taxon>
        <taxon>Rosales</taxon>
        <taxon>Cannabaceae</taxon>
        <taxon>Parasponia</taxon>
    </lineage>
</organism>
<dbReference type="Proteomes" id="UP000237105">
    <property type="component" value="Unassembled WGS sequence"/>
</dbReference>
<reference evidence="2" key="1">
    <citation type="submission" date="2016-06" db="EMBL/GenBank/DDBJ databases">
        <title>Parallel loss of symbiosis genes in relatives of nitrogen-fixing non-legume Parasponia.</title>
        <authorList>
            <person name="Van Velzen R."/>
            <person name="Holmer R."/>
            <person name="Bu F."/>
            <person name="Rutten L."/>
            <person name="Van Zeijl A."/>
            <person name="Liu W."/>
            <person name="Santuari L."/>
            <person name="Cao Q."/>
            <person name="Sharma T."/>
            <person name="Shen D."/>
            <person name="Roswanjaya Y."/>
            <person name="Wardhani T."/>
            <person name="Kalhor M.S."/>
            <person name="Jansen J."/>
            <person name="Van den Hoogen J."/>
            <person name="Gungor B."/>
            <person name="Hartog M."/>
            <person name="Hontelez J."/>
            <person name="Verver J."/>
            <person name="Yang W.-C."/>
            <person name="Schijlen E."/>
            <person name="Repin R."/>
            <person name="Schilthuizen M."/>
            <person name="Schranz E."/>
            <person name="Heidstra R."/>
            <person name="Miyata K."/>
            <person name="Fedorova E."/>
            <person name="Kohlen W."/>
            <person name="Bisseling T."/>
            <person name="Smit S."/>
            <person name="Geurts R."/>
        </authorList>
    </citation>
    <scope>NUCLEOTIDE SEQUENCE [LARGE SCALE GENOMIC DNA]</scope>
    <source>
        <strain evidence="2">cv. WU1-14</strain>
    </source>
</reference>
<accession>A0A2P5BKL1</accession>
<name>A0A2P5BKL1_PARAD</name>